<name>A0A1W1EL56_9ZZZZ</name>
<gene>
    <name evidence="1" type="ORF">MNB_SV-15-1314</name>
</gene>
<reference evidence="1" key="1">
    <citation type="submission" date="2016-10" db="EMBL/GenBank/DDBJ databases">
        <authorList>
            <person name="de Groot N.N."/>
        </authorList>
    </citation>
    <scope>NUCLEOTIDE SEQUENCE</scope>
</reference>
<protein>
    <submittedName>
        <fullName evidence="1">Cell binding factor 2</fullName>
    </submittedName>
</protein>
<evidence type="ECO:0000313" key="1">
    <source>
        <dbReference type="EMBL" id="SHO81577.1"/>
    </source>
</evidence>
<dbReference type="EMBL" id="FRYL01000043">
    <property type="protein sequence ID" value="SHO81577.1"/>
    <property type="molecule type" value="Genomic_DNA"/>
</dbReference>
<organism evidence="1">
    <name type="scientific">hydrothermal vent metagenome</name>
    <dbReference type="NCBI Taxonomy" id="652676"/>
    <lineage>
        <taxon>unclassified sequences</taxon>
        <taxon>metagenomes</taxon>
        <taxon>ecological metagenomes</taxon>
    </lineage>
</organism>
<sequence>MKKIITTSIIAIALATTMVNAKDKVIGTVDGINITEAEANKFLTAITPKGKKTILFADLSKKDKDSIVKNLAPGTLIKAKALKEVSEEEKEQIIANYWMQKKLADFKATDKEAKKIYTKNKKSYVRNKKQLSFKDVKEFIKMQIKQKKLVDSVMKKAKVVISK</sequence>
<dbReference type="Gene3D" id="1.10.8.1040">
    <property type="match status" value="1"/>
</dbReference>
<proteinExistence type="predicted"/>
<dbReference type="Gene3D" id="6.10.140.970">
    <property type="match status" value="1"/>
</dbReference>
<dbReference type="AlphaFoldDB" id="A0A1W1EL56"/>
<accession>A0A1W1EL56</accession>